<dbReference type="InterPro" id="IPR036179">
    <property type="entry name" value="Ig-like_dom_sf"/>
</dbReference>
<reference evidence="2" key="1">
    <citation type="submission" date="2021-02" db="EMBL/GenBank/DDBJ databases">
        <authorList>
            <person name="Nowell W R."/>
        </authorList>
    </citation>
    <scope>NUCLEOTIDE SEQUENCE</scope>
</reference>
<dbReference type="Proteomes" id="UP000681720">
    <property type="component" value="Unassembled WGS sequence"/>
</dbReference>
<dbReference type="InterPro" id="IPR013783">
    <property type="entry name" value="Ig-like_fold"/>
</dbReference>
<dbReference type="EMBL" id="CAJOBJ010229822">
    <property type="protein sequence ID" value="CAF5052289.1"/>
    <property type="molecule type" value="Genomic_DNA"/>
</dbReference>
<dbReference type="Pfam" id="PF07679">
    <property type="entry name" value="I-set"/>
    <property type="match status" value="1"/>
</dbReference>
<proteinExistence type="predicted"/>
<dbReference type="SUPFAM" id="SSF48726">
    <property type="entry name" value="Immunoglobulin"/>
    <property type="match status" value="1"/>
</dbReference>
<dbReference type="PANTHER" id="PTHR47633">
    <property type="entry name" value="IMMUNOGLOBULIN"/>
    <property type="match status" value="1"/>
</dbReference>
<evidence type="ECO:0000259" key="1">
    <source>
        <dbReference type="Pfam" id="PF07679"/>
    </source>
</evidence>
<evidence type="ECO:0000313" key="2">
    <source>
        <dbReference type="EMBL" id="CAF5052289.1"/>
    </source>
</evidence>
<dbReference type="InterPro" id="IPR013098">
    <property type="entry name" value="Ig_I-set"/>
</dbReference>
<dbReference type="Gene3D" id="2.60.40.10">
    <property type="entry name" value="Immunoglobulins"/>
    <property type="match status" value="1"/>
</dbReference>
<gene>
    <name evidence="2" type="ORF">GIL414_LOCUS60037</name>
</gene>
<protein>
    <recommendedName>
        <fullName evidence="1">Immunoglobulin I-set domain-containing protein</fullName>
    </recommendedName>
</protein>
<comment type="caution">
    <text evidence="2">The sequence shown here is derived from an EMBL/GenBank/DDBJ whole genome shotgun (WGS) entry which is preliminary data.</text>
</comment>
<accession>A0A8S3EG91</accession>
<evidence type="ECO:0000313" key="3">
    <source>
        <dbReference type="Proteomes" id="UP000681720"/>
    </source>
</evidence>
<organism evidence="2 3">
    <name type="scientific">Rotaria magnacalcarata</name>
    <dbReference type="NCBI Taxonomy" id="392030"/>
    <lineage>
        <taxon>Eukaryota</taxon>
        <taxon>Metazoa</taxon>
        <taxon>Spiralia</taxon>
        <taxon>Gnathifera</taxon>
        <taxon>Rotifera</taxon>
        <taxon>Eurotatoria</taxon>
        <taxon>Bdelloidea</taxon>
        <taxon>Philodinida</taxon>
        <taxon>Philodinidae</taxon>
        <taxon>Rotaria</taxon>
    </lineage>
</organism>
<feature type="non-terminal residue" evidence="2">
    <location>
        <position position="1"/>
    </location>
</feature>
<feature type="domain" description="Immunoglobulin I-set" evidence="1">
    <location>
        <begin position="1"/>
        <end position="55"/>
    </location>
</feature>
<dbReference type="AlphaFoldDB" id="A0A8S3EG91"/>
<feature type="non-terminal residue" evidence="2">
    <location>
        <position position="57"/>
    </location>
</feature>
<sequence>DGKEIKPSDHIQITKNPDGTCSLTIKEATPDDKGVYKVVCKNKLQTREAQTQIQVAS</sequence>
<name>A0A8S3EG91_9BILA</name>